<protein>
    <submittedName>
        <fullName evidence="1">Uncharacterized protein</fullName>
    </submittedName>
</protein>
<proteinExistence type="predicted"/>
<evidence type="ECO:0000313" key="1">
    <source>
        <dbReference type="EMBL" id="RDK44509.1"/>
    </source>
</evidence>
<dbReference type="AlphaFoldDB" id="A0A370PQR2"/>
<organism evidence="1 2">
    <name type="scientific">Aspergillus phoenicis ATCC 13157</name>
    <dbReference type="NCBI Taxonomy" id="1353007"/>
    <lineage>
        <taxon>Eukaryota</taxon>
        <taxon>Fungi</taxon>
        <taxon>Dikarya</taxon>
        <taxon>Ascomycota</taxon>
        <taxon>Pezizomycotina</taxon>
        <taxon>Eurotiomycetes</taxon>
        <taxon>Eurotiomycetidae</taxon>
        <taxon>Eurotiales</taxon>
        <taxon>Aspergillaceae</taxon>
        <taxon>Aspergillus</taxon>
    </lineage>
</organism>
<evidence type="ECO:0000313" key="2">
    <source>
        <dbReference type="Proteomes" id="UP000254937"/>
    </source>
</evidence>
<dbReference type="Proteomes" id="UP000254937">
    <property type="component" value="Unassembled WGS sequence"/>
</dbReference>
<gene>
    <name evidence="1" type="ORF">M752DRAFT_274820</name>
</gene>
<sequence>MPFFKKNPVPPQPMDGNWGTCDKKINAHKSQAYCCDASQSQAYCCDASPSSQAYCCDASPSQAQCNEK</sequence>
<dbReference type="EMBL" id="KZ851849">
    <property type="protein sequence ID" value="RDK44509.1"/>
    <property type="molecule type" value="Genomic_DNA"/>
</dbReference>
<accession>A0A370PQR2</accession>
<reference evidence="1 2" key="1">
    <citation type="submission" date="2018-07" db="EMBL/GenBank/DDBJ databases">
        <title>Section-level genome sequencing of Aspergillus section Nigri to investigate inter- and intra-species variation.</title>
        <authorList>
            <consortium name="DOE Joint Genome Institute"/>
            <person name="Vesth T.C."/>
            <person name="Nybo J.L."/>
            <person name="Theobald S."/>
            <person name="Frisvad J.C."/>
            <person name="Larsen T.O."/>
            <person name="Nielsen K.F."/>
            <person name="Hoof J.B."/>
            <person name="Brandl J."/>
            <person name="Salamov A."/>
            <person name="Riley R."/>
            <person name="Gladden J.M."/>
            <person name="Phatale P."/>
            <person name="Nielsen M.T."/>
            <person name="Lyhne E.K."/>
            <person name="Kogle M.E."/>
            <person name="Strasser K."/>
            <person name="McDonnell E."/>
            <person name="Barry K."/>
            <person name="Clum A."/>
            <person name="Chen C."/>
            <person name="Nolan M."/>
            <person name="Sandor L."/>
            <person name="Kuo A."/>
            <person name="Lipzen A."/>
            <person name="Hainaut M."/>
            <person name="Drula E."/>
            <person name="Tsang A."/>
            <person name="Magnuson J.K."/>
            <person name="Henrissat B."/>
            <person name="Wiebenga A."/>
            <person name="Simmons B.A."/>
            <person name="Makela M.R."/>
            <person name="De vries R.P."/>
            <person name="Grigoriev I.V."/>
            <person name="Mortensen U.H."/>
            <person name="Baker S.E."/>
            <person name="Andersen M.R."/>
        </authorList>
    </citation>
    <scope>NUCLEOTIDE SEQUENCE [LARGE SCALE GENOMIC DNA]</scope>
    <source>
        <strain evidence="1 2">ATCC 13157</strain>
    </source>
</reference>
<keyword evidence="2" id="KW-1185">Reference proteome</keyword>
<name>A0A370PQR2_ASPPH</name>